<feature type="signal peptide" evidence="1">
    <location>
        <begin position="1"/>
        <end position="21"/>
    </location>
</feature>
<reference evidence="3 4" key="2">
    <citation type="submission" date="2020-08" db="EMBL/GenBank/DDBJ databases">
        <title>The Agave Microbiome: Exploring the role of microbial communities in plant adaptations to desert environments.</title>
        <authorList>
            <person name="Partida-Martinez L.P."/>
        </authorList>
    </citation>
    <scope>NUCLEOTIDE SEQUENCE [LARGE SCALE GENOMIC DNA]</scope>
    <source>
        <strain evidence="3 4">AS3.13</strain>
    </source>
</reference>
<gene>
    <name evidence="3" type="ORF">F4693_000788</name>
    <name evidence="2" type="ORF">FHS97_003135</name>
</gene>
<dbReference type="Proteomes" id="UP000560131">
    <property type="component" value="Unassembled WGS sequence"/>
</dbReference>
<comment type="caution">
    <text evidence="3">The sequence shown here is derived from an EMBL/GenBank/DDBJ whole genome shotgun (WGS) entry which is preliminary data.</text>
</comment>
<keyword evidence="1" id="KW-0732">Signal</keyword>
<organism evidence="3 4">
    <name type="scientific">Sphingomonas endophytica</name>
    <dbReference type="NCBI Taxonomy" id="869719"/>
    <lineage>
        <taxon>Bacteria</taxon>
        <taxon>Pseudomonadati</taxon>
        <taxon>Pseudomonadota</taxon>
        <taxon>Alphaproteobacteria</taxon>
        <taxon>Sphingomonadales</taxon>
        <taxon>Sphingomonadaceae</taxon>
        <taxon>Sphingomonas</taxon>
    </lineage>
</organism>
<accession>A0A7X0JA28</accession>
<evidence type="ECO:0000313" key="3">
    <source>
        <dbReference type="EMBL" id="MBB6503833.1"/>
    </source>
</evidence>
<evidence type="ECO:0000313" key="4">
    <source>
        <dbReference type="Proteomes" id="UP000522313"/>
    </source>
</evidence>
<protein>
    <submittedName>
        <fullName evidence="3">Uncharacterized protein</fullName>
    </submittedName>
</protein>
<sequence length="97" mass="10142">MRSSIALVLTAAALLPAVAAAATTPAERSFTRDGHTYVYSLTPNEDGTTLIQGHEVGSSNSRFRLTVKGTRVSGQANGRDVSFRTTRPLAPVAVAAN</sequence>
<dbReference type="EMBL" id="JACHBT010000003">
    <property type="protein sequence ID" value="MBB6503833.1"/>
    <property type="molecule type" value="Genomic_DNA"/>
</dbReference>
<dbReference type="AlphaFoldDB" id="A0A7X0JA28"/>
<reference evidence="2 5" key="1">
    <citation type="submission" date="2020-08" db="EMBL/GenBank/DDBJ databases">
        <title>Genomic Encyclopedia of Type Strains, Phase IV (KMG-IV): sequencing the most valuable type-strain genomes for metagenomic binning, comparative biology and taxonomic classification.</title>
        <authorList>
            <person name="Goeker M."/>
        </authorList>
    </citation>
    <scope>NUCLEOTIDE SEQUENCE [LARGE SCALE GENOMIC DNA]</scope>
    <source>
        <strain evidence="2 5">DSM 101535</strain>
    </source>
</reference>
<evidence type="ECO:0000313" key="2">
    <source>
        <dbReference type="EMBL" id="MBB5727181.1"/>
    </source>
</evidence>
<dbReference type="Proteomes" id="UP000522313">
    <property type="component" value="Unassembled WGS sequence"/>
</dbReference>
<dbReference type="RefSeq" id="WP_184040010.1">
    <property type="nucleotide sequence ID" value="NZ_BAABAR010000018.1"/>
</dbReference>
<reference evidence="3 4" key="3">
    <citation type="submission" date="2020-08" db="EMBL/GenBank/DDBJ databases">
        <authorList>
            <person name="Partida-Martinez L."/>
            <person name="Huntemann M."/>
            <person name="Clum A."/>
            <person name="Wang J."/>
            <person name="Palaniappan K."/>
            <person name="Ritter S."/>
            <person name="Chen I.-M."/>
            <person name="Stamatis D."/>
            <person name="Reddy T."/>
            <person name="O'Malley R."/>
            <person name="Daum C."/>
            <person name="Shapiro N."/>
            <person name="Ivanova N."/>
            <person name="Kyrpides N."/>
            <person name="Woyke T."/>
        </authorList>
    </citation>
    <scope>NUCLEOTIDE SEQUENCE [LARGE SCALE GENOMIC DNA]</scope>
    <source>
        <strain evidence="3 4">AS3.13</strain>
    </source>
</reference>
<evidence type="ECO:0000256" key="1">
    <source>
        <dbReference type="SAM" id="SignalP"/>
    </source>
</evidence>
<feature type="chain" id="PRO_5044441100" evidence="1">
    <location>
        <begin position="22"/>
        <end position="97"/>
    </location>
</feature>
<name>A0A7X0JA28_9SPHN</name>
<keyword evidence="5" id="KW-1185">Reference proteome</keyword>
<proteinExistence type="predicted"/>
<dbReference type="EMBL" id="JACIJN010000011">
    <property type="protein sequence ID" value="MBB5727181.1"/>
    <property type="molecule type" value="Genomic_DNA"/>
</dbReference>
<evidence type="ECO:0000313" key="5">
    <source>
        <dbReference type="Proteomes" id="UP000560131"/>
    </source>
</evidence>